<gene>
    <name evidence="1" type="ORF">NE398_14125</name>
</gene>
<comment type="caution">
    <text evidence="1">The sequence shown here is derived from an EMBL/GenBank/DDBJ whole genome shotgun (WGS) entry which is preliminary data.</text>
</comment>
<dbReference type="AlphaFoldDB" id="A0A9X3XMG4"/>
<evidence type="ECO:0000313" key="1">
    <source>
        <dbReference type="EMBL" id="MDC4241291.1"/>
    </source>
</evidence>
<dbReference type="RefSeq" id="WP_272470515.1">
    <property type="nucleotide sequence ID" value="NZ_JAMRYU010000014.1"/>
</dbReference>
<organism evidence="1 2">
    <name type="scientific">Clostridium tertium</name>
    <dbReference type="NCBI Taxonomy" id="1559"/>
    <lineage>
        <taxon>Bacteria</taxon>
        <taxon>Bacillati</taxon>
        <taxon>Bacillota</taxon>
        <taxon>Clostridia</taxon>
        <taxon>Eubacteriales</taxon>
        <taxon>Clostridiaceae</taxon>
        <taxon>Clostridium</taxon>
    </lineage>
</organism>
<sequence length="72" mass="8403">MKTIDITGMIDLAGNADKIAEIIEEYGFYIMLGREEEFINSRFKKVDEFTRRRLIKAIKEANPLIHHKHGLI</sequence>
<evidence type="ECO:0000313" key="2">
    <source>
        <dbReference type="Proteomes" id="UP001141183"/>
    </source>
</evidence>
<proteinExistence type="predicted"/>
<reference evidence="1" key="1">
    <citation type="submission" date="2022-05" db="EMBL/GenBank/DDBJ databases">
        <title>Draft genome sequence of Clostridium tertium strain CP3 isolated from Peru.</title>
        <authorList>
            <person name="Hurtado R."/>
            <person name="Lima L."/>
            <person name="Sousa T."/>
            <person name="Jaiswal A.K."/>
            <person name="Tiwari S."/>
            <person name="Maturrano L."/>
            <person name="Brenig B."/>
            <person name="Azevedo V."/>
        </authorList>
    </citation>
    <scope>NUCLEOTIDE SEQUENCE</scope>
    <source>
        <strain evidence="1">CP3</strain>
    </source>
</reference>
<name>A0A9X3XMG4_9CLOT</name>
<protein>
    <submittedName>
        <fullName evidence="1">Uncharacterized protein</fullName>
    </submittedName>
</protein>
<dbReference type="Proteomes" id="UP001141183">
    <property type="component" value="Unassembled WGS sequence"/>
</dbReference>
<keyword evidence="2" id="KW-1185">Reference proteome</keyword>
<accession>A0A9X3XMG4</accession>
<dbReference type="EMBL" id="JAMRYU010000014">
    <property type="protein sequence ID" value="MDC4241291.1"/>
    <property type="molecule type" value="Genomic_DNA"/>
</dbReference>